<accession>A0A1Y5ENR8</accession>
<evidence type="ECO:0000313" key="2">
    <source>
        <dbReference type="Proteomes" id="UP000243053"/>
    </source>
</evidence>
<dbReference type="EMBL" id="MAAF01000036">
    <property type="protein sequence ID" value="OUR82714.1"/>
    <property type="molecule type" value="Genomic_DNA"/>
</dbReference>
<comment type="caution">
    <text evidence="1">The sequence shown here is derived from an EMBL/GenBank/DDBJ whole genome shotgun (WGS) entry which is preliminary data.</text>
</comment>
<dbReference type="Pfam" id="PF04338">
    <property type="entry name" value="DUF481"/>
    <property type="match status" value="1"/>
</dbReference>
<dbReference type="AlphaFoldDB" id="A0A1Y5ENR8"/>
<organism evidence="1 2">
    <name type="scientific">Colwellia psychrerythraea</name>
    <name type="common">Vibrio psychroerythus</name>
    <dbReference type="NCBI Taxonomy" id="28229"/>
    <lineage>
        <taxon>Bacteria</taxon>
        <taxon>Pseudomonadati</taxon>
        <taxon>Pseudomonadota</taxon>
        <taxon>Gammaproteobacteria</taxon>
        <taxon>Alteromonadales</taxon>
        <taxon>Colwelliaceae</taxon>
        <taxon>Colwellia</taxon>
    </lineage>
</organism>
<reference evidence="2" key="1">
    <citation type="journal article" date="2017" name="Proc. Natl. Acad. Sci. U.S.A.">
        <title>Simulation of Deepwater Horizon oil plume reveals substrate specialization within a complex community of hydrocarbon degraders.</title>
        <authorList>
            <person name="Hu P."/>
            <person name="Dubinsky E.A."/>
            <person name="Probst A.J."/>
            <person name="Wang J."/>
            <person name="Sieber C.M.K."/>
            <person name="Tom L.M."/>
            <person name="Gardinali P."/>
            <person name="Banfield J.F."/>
            <person name="Atlas R.M."/>
            <person name="Andersen G.L."/>
        </authorList>
    </citation>
    <scope>NUCLEOTIDE SEQUENCE [LARGE SCALE GENOMIC DNA]</scope>
</reference>
<evidence type="ECO:0008006" key="3">
    <source>
        <dbReference type="Google" id="ProtNLM"/>
    </source>
</evidence>
<evidence type="ECO:0000313" key="1">
    <source>
        <dbReference type="EMBL" id="OUR82714.1"/>
    </source>
</evidence>
<name>A0A1Y5ENR8_COLPS</name>
<proteinExistence type="predicted"/>
<dbReference type="Proteomes" id="UP000243053">
    <property type="component" value="Unassembled WGS sequence"/>
</dbReference>
<sequence>MYICSKSNYGNFVNKYLLIVLALLSFISHGAEKSEHTEVWSPPTPVFSQQFDWLKLRSGEWLKGDIISMYDDELEFDSDEFDTITFDWEKVTELRSRFDQQIRFANGEVKQGFLIVKDQHLVVISGGSEQHYPLSELLSITSSSDVRKELWDGKVSLGIDVNSGNVNQLDYIVRANIQRRTPFTRFKVDFTYNYSKSTADENETVITDTSRLTSNLDWFYSRKVFFRVFDYEHFTDLQQNIKSRDTLGLSLGYHIFQNKRLQWDVTLGPSYQQTVYYDTSDESDQKSGVIALGTLFDYSISSRLDYLFDYQLQFVEEKSGKRNSHLQTGFEFEFQDNFELNVMFYLDRVANPVAPMGTTPPQSNDYRLVLSLGYVF</sequence>
<protein>
    <recommendedName>
        <fullName evidence="3">DUF481 domain-containing protein</fullName>
    </recommendedName>
</protein>
<dbReference type="InterPro" id="IPR007433">
    <property type="entry name" value="DUF481"/>
</dbReference>
<gene>
    <name evidence="1" type="ORF">A9Q75_05345</name>
</gene>